<organism evidence="1 2">
    <name type="scientific">Tanacetum coccineum</name>
    <dbReference type="NCBI Taxonomy" id="301880"/>
    <lineage>
        <taxon>Eukaryota</taxon>
        <taxon>Viridiplantae</taxon>
        <taxon>Streptophyta</taxon>
        <taxon>Embryophyta</taxon>
        <taxon>Tracheophyta</taxon>
        <taxon>Spermatophyta</taxon>
        <taxon>Magnoliopsida</taxon>
        <taxon>eudicotyledons</taxon>
        <taxon>Gunneridae</taxon>
        <taxon>Pentapetalae</taxon>
        <taxon>asterids</taxon>
        <taxon>campanulids</taxon>
        <taxon>Asterales</taxon>
        <taxon>Asteraceae</taxon>
        <taxon>Asteroideae</taxon>
        <taxon>Anthemideae</taxon>
        <taxon>Anthemidinae</taxon>
        <taxon>Tanacetum</taxon>
    </lineage>
</organism>
<proteinExistence type="predicted"/>
<keyword evidence="2" id="KW-1185">Reference proteome</keyword>
<evidence type="ECO:0000313" key="2">
    <source>
        <dbReference type="Proteomes" id="UP001151760"/>
    </source>
</evidence>
<dbReference type="EMBL" id="BQNB010018830">
    <property type="protein sequence ID" value="GJT78743.1"/>
    <property type="molecule type" value="Genomic_DNA"/>
</dbReference>
<accession>A0ABQ5GVC3</accession>
<comment type="caution">
    <text evidence="1">The sequence shown here is derived from an EMBL/GenBank/DDBJ whole genome shotgun (WGS) entry which is preliminary data.</text>
</comment>
<protein>
    <submittedName>
        <fullName evidence="1">Uncharacterized protein</fullName>
    </submittedName>
</protein>
<evidence type="ECO:0000313" key="1">
    <source>
        <dbReference type="EMBL" id="GJT78743.1"/>
    </source>
</evidence>
<sequence length="106" mass="11713">MIIRKASTITLNTFNFRIRIKLGMLHISSSFGDKQHSLALVSLRKLDLRISFSVMVGRTVHLCDNVNLGSVRVQVSVLPVCVTHVFVVEALGRPCAVVERIVAIEA</sequence>
<gene>
    <name evidence="1" type="ORF">Tco_1045468</name>
</gene>
<dbReference type="Proteomes" id="UP001151760">
    <property type="component" value="Unassembled WGS sequence"/>
</dbReference>
<reference evidence="1" key="1">
    <citation type="journal article" date="2022" name="Int. J. Mol. Sci.">
        <title>Draft Genome of Tanacetum Coccineum: Genomic Comparison of Closely Related Tanacetum-Family Plants.</title>
        <authorList>
            <person name="Yamashiro T."/>
            <person name="Shiraishi A."/>
            <person name="Nakayama K."/>
            <person name="Satake H."/>
        </authorList>
    </citation>
    <scope>NUCLEOTIDE SEQUENCE</scope>
</reference>
<reference evidence="1" key="2">
    <citation type="submission" date="2022-01" db="EMBL/GenBank/DDBJ databases">
        <authorList>
            <person name="Yamashiro T."/>
            <person name="Shiraishi A."/>
            <person name="Satake H."/>
            <person name="Nakayama K."/>
        </authorList>
    </citation>
    <scope>NUCLEOTIDE SEQUENCE</scope>
</reference>
<name>A0ABQ5GVC3_9ASTR</name>